<evidence type="ECO:0000256" key="1">
    <source>
        <dbReference type="SAM" id="MobiDB-lite"/>
    </source>
</evidence>
<name>A0A8H7DQI4_PLEOS</name>
<dbReference type="VEuPathDB" id="FungiDB:PC9H_009273"/>
<sequence length="299" mass="33905">MSYSQRDYFTPNAWDEARRYEHGRRSNRVSPSDGSENAIRVPQQASHHAGSRNGEGNPTPLRFRQPPIPHPGASEGQEHGSARNNNRPQRPPSSRTMNTNEGSERNQAQSSARVESVESAPPMRNKGKGRATSSDMERADARERKLAREYERESVKKESATSSRRMKEWVQEQRLADKRQTIMPSPTLSQGAFTEFLVQMRIREDETGTRLSTDQINELVRAIQADRATRDRRYNDRVPTAGHVAPTGDGNGTGEPIHPSWDMRVALQRWRNSAMAQNEYTEIPDQGIIFDDDGSPRER</sequence>
<feature type="compositionally biased region" description="Polar residues" evidence="1">
    <location>
        <begin position="82"/>
        <end position="113"/>
    </location>
</feature>
<dbReference type="GeneID" id="59379091"/>
<protein>
    <submittedName>
        <fullName evidence="2">Uncharacterized protein</fullName>
    </submittedName>
</protein>
<keyword evidence="3" id="KW-1185">Reference proteome</keyword>
<evidence type="ECO:0000313" key="2">
    <source>
        <dbReference type="EMBL" id="KAF7423973.1"/>
    </source>
</evidence>
<proteinExistence type="predicted"/>
<reference evidence="2" key="1">
    <citation type="submission" date="2019-07" db="EMBL/GenBank/DDBJ databases">
        <authorList>
            <person name="Palmer J.M."/>
        </authorList>
    </citation>
    <scope>NUCLEOTIDE SEQUENCE</scope>
    <source>
        <strain evidence="2">PC9</strain>
    </source>
</reference>
<feature type="compositionally biased region" description="Basic and acidic residues" evidence="1">
    <location>
        <begin position="135"/>
        <end position="171"/>
    </location>
</feature>
<gene>
    <name evidence="2" type="ORF">PC9H_009273</name>
</gene>
<dbReference type="AlphaFoldDB" id="A0A8H7DQI4"/>
<evidence type="ECO:0000313" key="3">
    <source>
        <dbReference type="Proteomes" id="UP000623687"/>
    </source>
</evidence>
<feature type="compositionally biased region" description="Basic and acidic residues" evidence="1">
    <location>
        <begin position="15"/>
        <end position="24"/>
    </location>
</feature>
<feature type="region of interest" description="Disordered" evidence="1">
    <location>
        <begin position="1"/>
        <end position="171"/>
    </location>
</feature>
<dbReference type="Proteomes" id="UP000623687">
    <property type="component" value="Unassembled WGS sequence"/>
</dbReference>
<accession>A0A8H7DQI4</accession>
<comment type="caution">
    <text evidence="2">The sequence shown here is derived from an EMBL/GenBank/DDBJ whole genome shotgun (WGS) entry which is preliminary data.</text>
</comment>
<organism evidence="2 3">
    <name type="scientific">Pleurotus ostreatus</name>
    <name type="common">Oyster mushroom</name>
    <name type="synonym">White-rot fungus</name>
    <dbReference type="NCBI Taxonomy" id="5322"/>
    <lineage>
        <taxon>Eukaryota</taxon>
        <taxon>Fungi</taxon>
        <taxon>Dikarya</taxon>
        <taxon>Basidiomycota</taxon>
        <taxon>Agaricomycotina</taxon>
        <taxon>Agaricomycetes</taxon>
        <taxon>Agaricomycetidae</taxon>
        <taxon>Agaricales</taxon>
        <taxon>Pleurotineae</taxon>
        <taxon>Pleurotaceae</taxon>
        <taxon>Pleurotus</taxon>
    </lineage>
</organism>
<dbReference type="EMBL" id="JACETU010000007">
    <property type="protein sequence ID" value="KAF7423973.1"/>
    <property type="molecule type" value="Genomic_DNA"/>
</dbReference>
<dbReference type="RefSeq" id="XP_036628167.1">
    <property type="nucleotide sequence ID" value="XM_036778778.1"/>
</dbReference>